<dbReference type="EMBL" id="DS618229">
    <property type="protein sequence ID" value="EEC00584.1"/>
    <property type="molecule type" value="Genomic_DNA"/>
</dbReference>
<feature type="chain" id="PRO_5014567867" evidence="1">
    <location>
        <begin position="25"/>
        <end position="198"/>
    </location>
</feature>
<reference evidence="2 4" key="1">
    <citation type="submission" date="2008-03" db="EMBL/GenBank/DDBJ databases">
        <title>Annotation of Ixodes scapularis.</title>
        <authorList>
            <consortium name="Ixodes scapularis Genome Project Consortium"/>
            <person name="Caler E."/>
            <person name="Hannick L.I."/>
            <person name="Bidwell S."/>
            <person name="Joardar V."/>
            <person name="Thiagarajan M."/>
            <person name="Amedeo P."/>
            <person name="Galinsky K.J."/>
            <person name="Schobel S."/>
            <person name="Inman J."/>
            <person name="Hostetler J."/>
            <person name="Miller J."/>
            <person name="Hammond M."/>
            <person name="Megy K."/>
            <person name="Lawson D."/>
            <person name="Kodira C."/>
            <person name="Sutton G."/>
            <person name="Meyer J."/>
            <person name="Hill C.A."/>
            <person name="Birren B."/>
            <person name="Nene V."/>
            <person name="Collins F."/>
            <person name="Alarcon-Chaidez F."/>
            <person name="Wikel S."/>
            <person name="Strausberg R."/>
        </authorList>
    </citation>
    <scope>NUCLEOTIDE SEQUENCE [LARGE SCALE GENOMIC DNA]</scope>
    <source>
        <strain evidence="4">Wikel</strain>
        <strain evidence="2">Wikel colony</strain>
    </source>
</reference>
<name>B7P1W2_IXOSC</name>
<feature type="signal peptide" evidence="1">
    <location>
        <begin position="1"/>
        <end position="24"/>
    </location>
</feature>
<evidence type="ECO:0000313" key="4">
    <source>
        <dbReference type="Proteomes" id="UP000001555"/>
    </source>
</evidence>
<gene>
    <name evidence="2" type="ORF">IscW_ISCW000847</name>
</gene>
<reference evidence="3" key="2">
    <citation type="submission" date="2020-05" db="UniProtKB">
        <authorList>
            <consortium name="EnsemblMetazoa"/>
        </authorList>
    </citation>
    <scope>IDENTIFICATION</scope>
    <source>
        <strain evidence="3">wikel</strain>
    </source>
</reference>
<sequence length="198" mass="22007">MFLRRGSWFGLALIILIVIGEARAQFSFWHLPARRTWSNTRDPKGYFETLGAASSVEDTSSLHKASSAEKTSSSDKHSLYYPFDFLVDFATSNVNFSAVAATFETGRTTPETCTTCEYVMDVLKKNSGRYMSSALIAFLWAFCYMNQFTTTEVCQGLIRTYKVGTPTVRGAYVAGCLFVHQPASLFPKPRCMFGVGTA</sequence>
<evidence type="ECO:0000313" key="3">
    <source>
        <dbReference type="EnsemblMetazoa" id="ISCW000847-PA"/>
    </source>
</evidence>
<accession>B7P1W2</accession>
<evidence type="ECO:0000256" key="1">
    <source>
        <dbReference type="SAM" id="SignalP"/>
    </source>
</evidence>
<dbReference type="Proteomes" id="UP000001555">
    <property type="component" value="Unassembled WGS sequence"/>
</dbReference>
<dbReference type="PaxDb" id="6945-B7P1W2"/>
<evidence type="ECO:0000313" key="2">
    <source>
        <dbReference type="EMBL" id="EEC00584.1"/>
    </source>
</evidence>
<dbReference type="EMBL" id="ABJB010386950">
    <property type="status" value="NOT_ANNOTATED_CDS"/>
    <property type="molecule type" value="Genomic_DNA"/>
</dbReference>
<protein>
    <submittedName>
        <fullName evidence="2 3">Uncharacterized protein</fullName>
    </submittedName>
</protein>
<dbReference type="EMBL" id="ABJB010803208">
    <property type="status" value="NOT_ANNOTATED_CDS"/>
    <property type="molecule type" value="Genomic_DNA"/>
</dbReference>
<dbReference type="HOGENOM" id="CLU_1379503_0_0_1"/>
<keyword evidence="1" id="KW-0732">Signal</keyword>
<organism>
    <name type="scientific">Ixodes scapularis</name>
    <name type="common">Black-legged tick</name>
    <name type="synonym">Deer tick</name>
    <dbReference type="NCBI Taxonomy" id="6945"/>
    <lineage>
        <taxon>Eukaryota</taxon>
        <taxon>Metazoa</taxon>
        <taxon>Ecdysozoa</taxon>
        <taxon>Arthropoda</taxon>
        <taxon>Chelicerata</taxon>
        <taxon>Arachnida</taxon>
        <taxon>Acari</taxon>
        <taxon>Parasitiformes</taxon>
        <taxon>Ixodida</taxon>
        <taxon>Ixodoidea</taxon>
        <taxon>Ixodidae</taxon>
        <taxon>Ixodinae</taxon>
        <taxon>Ixodes</taxon>
    </lineage>
</organism>
<dbReference type="VEuPathDB" id="VectorBase:ISCI000847"/>
<dbReference type="VEuPathDB" id="VectorBase:ISCW000847"/>
<dbReference type="AlphaFoldDB" id="B7P1W2"/>
<dbReference type="InParanoid" id="B7P1W2"/>
<dbReference type="EMBL" id="ABJB010338510">
    <property type="status" value="NOT_ANNOTATED_CDS"/>
    <property type="molecule type" value="Genomic_DNA"/>
</dbReference>
<keyword evidence="4" id="KW-1185">Reference proteome</keyword>
<dbReference type="EnsemblMetazoa" id="ISCW000847-RA">
    <property type="protein sequence ID" value="ISCW000847-PA"/>
    <property type="gene ID" value="ISCW000847"/>
</dbReference>
<proteinExistence type="predicted"/>